<dbReference type="AlphaFoldDB" id="U6GIR8"/>
<reference evidence="1" key="1">
    <citation type="submission" date="2013-10" db="EMBL/GenBank/DDBJ databases">
        <title>Genomic analysis of the causative agents of coccidiosis in chickens.</title>
        <authorList>
            <person name="Reid A.J."/>
            <person name="Blake D."/>
            <person name="Billington K."/>
            <person name="Browne H."/>
            <person name="Dunn M."/>
            <person name="Hung S."/>
            <person name="Kawahara F."/>
            <person name="Miranda-Saavedra D."/>
            <person name="Mourier T."/>
            <person name="Nagra H."/>
            <person name="Otto T.D."/>
            <person name="Rawlings N."/>
            <person name="Sanchez A."/>
            <person name="Sanders M."/>
            <person name="Subramaniam C."/>
            <person name="Tay Y."/>
            <person name="Dear P."/>
            <person name="Doerig C."/>
            <person name="Gruber A."/>
            <person name="Parkinson J."/>
            <person name="Shirley M."/>
            <person name="Wan K.L."/>
            <person name="Berriman M."/>
            <person name="Tomley F."/>
            <person name="Pain A."/>
        </authorList>
    </citation>
    <scope>NUCLEOTIDE SEQUENCE</scope>
    <source>
        <strain evidence="1">Houghton</strain>
    </source>
</reference>
<dbReference type="VEuPathDB" id="ToxoDB:EAH_00043600"/>
<sequence>MIEHCKYDFTSVMIGLDFIGGVLEKEPKTRMEIYEMDGIAKLESVQFLHNEAIDKRVSTLISKYLDGFSEDEEEPPPNAFSAF</sequence>
<dbReference type="GeneID" id="25272430"/>
<dbReference type="Proteomes" id="UP000018050">
    <property type="component" value="Unassembled WGS sequence"/>
</dbReference>
<name>U6GIR8_EIMAC</name>
<dbReference type="RefSeq" id="XP_013250427.1">
    <property type="nucleotide sequence ID" value="XM_013394973.1"/>
</dbReference>
<organism evidence="1 2">
    <name type="scientific">Eimeria acervulina</name>
    <name type="common">Coccidian parasite</name>
    <dbReference type="NCBI Taxonomy" id="5801"/>
    <lineage>
        <taxon>Eukaryota</taxon>
        <taxon>Sar</taxon>
        <taxon>Alveolata</taxon>
        <taxon>Apicomplexa</taxon>
        <taxon>Conoidasida</taxon>
        <taxon>Coccidia</taxon>
        <taxon>Eucoccidiorida</taxon>
        <taxon>Eimeriorina</taxon>
        <taxon>Eimeriidae</taxon>
        <taxon>Eimeria</taxon>
    </lineage>
</organism>
<evidence type="ECO:0000313" key="1">
    <source>
        <dbReference type="EMBL" id="CDI79477.1"/>
    </source>
</evidence>
<keyword evidence="2" id="KW-1185">Reference proteome</keyword>
<evidence type="ECO:0000313" key="2">
    <source>
        <dbReference type="Proteomes" id="UP000018050"/>
    </source>
</evidence>
<proteinExistence type="predicted"/>
<protein>
    <submittedName>
        <fullName evidence="1">Uncharacterized protein</fullName>
    </submittedName>
</protein>
<gene>
    <name evidence="1" type="ORF">EAH_00043600</name>
</gene>
<dbReference type="EMBL" id="HG671033">
    <property type="protein sequence ID" value="CDI79477.1"/>
    <property type="molecule type" value="Genomic_DNA"/>
</dbReference>
<accession>U6GIR8</accession>
<reference evidence="1" key="2">
    <citation type="submission" date="2013-10" db="EMBL/GenBank/DDBJ databases">
        <authorList>
            <person name="Aslett M."/>
        </authorList>
    </citation>
    <scope>NUCLEOTIDE SEQUENCE</scope>
    <source>
        <strain evidence="1">Houghton</strain>
    </source>
</reference>
<dbReference type="OrthoDB" id="346653at2759"/>